<evidence type="ECO:0000313" key="12">
    <source>
        <dbReference type="Proteomes" id="UP000264589"/>
    </source>
</evidence>
<dbReference type="HAMAP" id="MF_00301">
    <property type="entry name" value="Homoser_kinase_2"/>
    <property type="match status" value="1"/>
</dbReference>
<evidence type="ECO:0000259" key="10">
    <source>
        <dbReference type="Pfam" id="PF01636"/>
    </source>
</evidence>
<dbReference type="PANTHER" id="PTHR21064:SF6">
    <property type="entry name" value="AMINOGLYCOSIDE PHOSPHOTRANSFERASE DOMAIN-CONTAINING PROTEIN"/>
    <property type="match status" value="1"/>
</dbReference>
<evidence type="ECO:0000256" key="2">
    <source>
        <dbReference type="ARBA" id="ARBA00022679"/>
    </source>
</evidence>
<dbReference type="SUPFAM" id="SSF56112">
    <property type="entry name" value="Protein kinase-like (PK-like)"/>
    <property type="match status" value="1"/>
</dbReference>
<organism evidence="11 12">
    <name type="scientific">Parvularcula marina</name>
    <dbReference type="NCBI Taxonomy" id="2292771"/>
    <lineage>
        <taxon>Bacteria</taxon>
        <taxon>Pseudomonadati</taxon>
        <taxon>Pseudomonadota</taxon>
        <taxon>Alphaproteobacteria</taxon>
        <taxon>Parvularculales</taxon>
        <taxon>Parvularculaceae</taxon>
        <taxon>Parvularcula</taxon>
    </lineage>
</organism>
<dbReference type="UniPathway" id="UPA00050">
    <property type="reaction ID" value="UER00064"/>
</dbReference>
<dbReference type="AlphaFoldDB" id="A0A371RHJ8"/>
<comment type="catalytic activity">
    <reaction evidence="8">
        <text>L-homoserine + ATP = O-phospho-L-homoserine + ADP + H(+)</text>
        <dbReference type="Rhea" id="RHEA:13985"/>
        <dbReference type="ChEBI" id="CHEBI:15378"/>
        <dbReference type="ChEBI" id="CHEBI:30616"/>
        <dbReference type="ChEBI" id="CHEBI:57476"/>
        <dbReference type="ChEBI" id="CHEBI:57590"/>
        <dbReference type="ChEBI" id="CHEBI:456216"/>
        <dbReference type="EC" id="2.7.1.39"/>
    </reaction>
</comment>
<accession>A0A371RHJ8</accession>
<dbReference type="OrthoDB" id="9777460at2"/>
<dbReference type="InParanoid" id="A0A371RHJ8"/>
<proteinExistence type="inferred from homology"/>
<dbReference type="CDD" id="cd05153">
    <property type="entry name" value="HomoserineK_II"/>
    <property type="match status" value="1"/>
</dbReference>
<name>A0A371RHJ8_9PROT</name>
<keyword evidence="2 8" id="KW-0808">Transferase</keyword>
<reference evidence="11 12" key="1">
    <citation type="submission" date="2018-08" db="EMBL/GenBank/DDBJ databases">
        <title>Parvularcula sp. SM1705, isolated from surface water of the South Sea China.</title>
        <authorList>
            <person name="Sun L."/>
        </authorList>
    </citation>
    <scope>NUCLEOTIDE SEQUENCE [LARGE SCALE GENOMIC DNA]</scope>
    <source>
        <strain evidence="11 12">SM1705</strain>
    </source>
</reference>
<dbReference type="InterPro" id="IPR011009">
    <property type="entry name" value="Kinase-like_dom_sf"/>
</dbReference>
<dbReference type="Proteomes" id="UP000264589">
    <property type="component" value="Unassembled WGS sequence"/>
</dbReference>
<dbReference type="InterPro" id="IPR002575">
    <property type="entry name" value="Aminoglycoside_PTrfase"/>
</dbReference>
<evidence type="ECO:0000256" key="7">
    <source>
        <dbReference type="ARBA" id="ARBA00038240"/>
    </source>
</evidence>
<dbReference type="InterPro" id="IPR050249">
    <property type="entry name" value="Pseudomonas-type_ThrB"/>
</dbReference>
<dbReference type="EC" id="2.7.1.39" evidence="8 9"/>
<keyword evidence="3 8" id="KW-0791">Threonine biosynthesis</keyword>
<dbReference type="GO" id="GO:0009088">
    <property type="term" value="P:threonine biosynthetic process"/>
    <property type="evidence" value="ECO:0007669"/>
    <property type="project" value="UniProtKB-UniRule"/>
</dbReference>
<gene>
    <name evidence="8 11" type="primary">thrB</name>
    <name evidence="11" type="ORF">DX908_06165</name>
</gene>
<evidence type="ECO:0000256" key="9">
    <source>
        <dbReference type="NCBIfam" id="TIGR00938"/>
    </source>
</evidence>
<evidence type="ECO:0000256" key="4">
    <source>
        <dbReference type="ARBA" id="ARBA00022741"/>
    </source>
</evidence>
<dbReference type="GO" id="GO:0004413">
    <property type="term" value="F:homoserine kinase activity"/>
    <property type="evidence" value="ECO:0007669"/>
    <property type="project" value="UniProtKB-UniRule"/>
</dbReference>
<comment type="pathway">
    <text evidence="8">Amino-acid biosynthesis; L-threonine biosynthesis; L-threonine from L-aspartate: step 4/5.</text>
</comment>
<comment type="caution">
    <text evidence="11">The sequence shown here is derived from an EMBL/GenBank/DDBJ whole genome shotgun (WGS) entry which is preliminary data.</text>
</comment>
<dbReference type="InterPro" id="IPR005280">
    <property type="entry name" value="Homoserine_kinase_II"/>
</dbReference>
<dbReference type="Pfam" id="PF01636">
    <property type="entry name" value="APH"/>
    <property type="match status" value="1"/>
</dbReference>
<dbReference type="Gene3D" id="3.90.1200.10">
    <property type="match status" value="1"/>
</dbReference>
<evidence type="ECO:0000256" key="1">
    <source>
        <dbReference type="ARBA" id="ARBA00022605"/>
    </source>
</evidence>
<protein>
    <recommendedName>
        <fullName evidence="8 9">Homoserine kinase</fullName>
        <shortName evidence="8">HK</shortName>
        <shortName evidence="8">HSK</shortName>
        <ecNumber evidence="8 9">2.7.1.39</ecNumber>
    </recommendedName>
</protein>
<dbReference type="GO" id="GO:0005524">
    <property type="term" value="F:ATP binding"/>
    <property type="evidence" value="ECO:0007669"/>
    <property type="project" value="UniProtKB-KW"/>
</dbReference>
<evidence type="ECO:0000256" key="6">
    <source>
        <dbReference type="ARBA" id="ARBA00022840"/>
    </source>
</evidence>
<evidence type="ECO:0000313" key="11">
    <source>
        <dbReference type="EMBL" id="RFB04905.1"/>
    </source>
</evidence>
<keyword evidence="4 8" id="KW-0547">Nucleotide-binding</keyword>
<comment type="similarity">
    <text evidence="7 8">Belongs to the pseudomonas-type ThrB family.</text>
</comment>
<evidence type="ECO:0000256" key="3">
    <source>
        <dbReference type="ARBA" id="ARBA00022697"/>
    </source>
</evidence>
<dbReference type="Gene3D" id="3.30.200.20">
    <property type="entry name" value="Phosphorylase Kinase, domain 1"/>
    <property type="match status" value="1"/>
</dbReference>
<sequence length="315" mass="34822">MAVYTHVSREELEDFLTRYDLPPLVAHHGIEAGVENSNYFLDTEDGRYVLTLFEKRVAEEDLPYFLGLTEHLRQKGMNVPAPIHLKDGDMIGQLCGRPAAIVTFLQGVSEKSANLAQARAAGTLLAQFHLSTDGFEPERANDLGPADWALMVKGLGDGLNKIELGLFGNLRAEAEHLMASWPSQLPRGQIHADFFPDNVMFDGDSPAGVIDFYFACTDFFAYDLAIAMNAFTAEDAPSPDLGMALMQGYETVRPLSREEKEALPLFWRGSALRFALTRAHDFIHQVPGSLVQVKDPKPWLALLGAHRQSPGFFSA</sequence>
<keyword evidence="12" id="KW-1185">Reference proteome</keyword>
<feature type="domain" description="Aminoglycoside phosphotransferase" evidence="10">
    <location>
        <begin position="29"/>
        <end position="251"/>
    </location>
</feature>
<evidence type="ECO:0000256" key="8">
    <source>
        <dbReference type="HAMAP-Rule" id="MF_00301"/>
    </source>
</evidence>
<dbReference type="PANTHER" id="PTHR21064">
    <property type="entry name" value="AMINOGLYCOSIDE PHOSPHOTRANSFERASE DOMAIN-CONTAINING PROTEIN-RELATED"/>
    <property type="match status" value="1"/>
</dbReference>
<dbReference type="NCBIfam" id="NF003558">
    <property type="entry name" value="PRK05231.1"/>
    <property type="match status" value="1"/>
</dbReference>
<evidence type="ECO:0000256" key="5">
    <source>
        <dbReference type="ARBA" id="ARBA00022777"/>
    </source>
</evidence>
<keyword evidence="6 8" id="KW-0067">ATP-binding</keyword>
<dbReference type="RefSeq" id="WP_116391536.1">
    <property type="nucleotide sequence ID" value="NZ_QUQO01000001.1"/>
</dbReference>
<dbReference type="NCBIfam" id="TIGR00938">
    <property type="entry name" value="thrB_alt"/>
    <property type="match status" value="1"/>
</dbReference>
<keyword evidence="5 8" id="KW-0418">Kinase</keyword>
<dbReference type="EMBL" id="QUQO01000001">
    <property type="protein sequence ID" value="RFB04905.1"/>
    <property type="molecule type" value="Genomic_DNA"/>
</dbReference>
<keyword evidence="1 8" id="KW-0028">Amino-acid biosynthesis</keyword>